<protein>
    <submittedName>
        <fullName evidence="2">Uncharacterized protein</fullName>
    </submittedName>
</protein>
<sequence length="127" mass="13800">MVDSKPTATSAEVAQEPTEEPEEMFNTSPTTEDFTLTLKITEKQCFGSAGCHVTVEPEVGYEGLLQPDPDRTYSITYEIRGDESGPIIETIELSDQDQISYSEVSLSTKSGSTKVTAKVTDVEISIA</sequence>
<evidence type="ECO:0000256" key="1">
    <source>
        <dbReference type="SAM" id="MobiDB-lite"/>
    </source>
</evidence>
<evidence type="ECO:0000313" key="2">
    <source>
        <dbReference type="EMBL" id="MDH2393745.1"/>
    </source>
</evidence>
<proteinExistence type="predicted"/>
<dbReference type="EMBL" id="JARWBG010000081">
    <property type="protein sequence ID" value="MDH2393745.1"/>
    <property type="molecule type" value="Genomic_DNA"/>
</dbReference>
<comment type="caution">
    <text evidence="2">The sequence shown here is derived from an EMBL/GenBank/DDBJ whole genome shotgun (WGS) entry which is preliminary data.</text>
</comment>
<dbReference type="RefSeq" id="WP_279933085.1">
    <property type="nucleotide sequence ID" value="NZ_JARWBG010000081.1"/>
</dbReference>
<feature type="compositionally biased region" description="Polar residues" evidence="1">
    <location>
        <begin position="1"/>
        <end position="12"/>
    </location>
</feature>
<dbReference type="Proteomes" id="UP001223144">
    <property type="component" value="Unassembled WGS sequence"/>
</dbReference>
<reference evidence="2 3" key="1">
    <citation type="submission" date="2023-04" db="EMBL/GenBank/DDBJ databases">
        <title>Streptomyces chengmaiensis sp. nov. isolated from the stem of mangrove plant in Hainan.</title>
        <authorList>
            <person name="Huang X."/>
            <person name="Zhou S."/>
            <person name="Chu X."/>
            <person name="Xie Y."/>
            <person name="Lin Y."/>
        </authorList>
    </citation>
    <scope>NUCLEOTIDE SEQUENCE [LARGE SCALE GENOMIC DNA]</scope>
    <source>
        <strain evidence="2 3">HNM0663</strain>
    </source>
</reference>
<feature type="region of interest" description="Disordered" evidence="1">
    <location>
        <begin position="1"/>
        <end position="29"/>
    </location>
</feature>
<keyword evidence="3" id="KW-1185">Reference proteome</keyword>
<name>A0ABT6HZ97_9ACTN</name>
<evidence type="ECO:0000313" key="3">
    <source>
        <dbReference type="Proteomes" id="UP001223144"/>
    </source>
</evidence>
<gene>
    <name evidence="2" type="ORF">QCN29_34285</name>
</gene>
<accession>A0ABT6HZ97</accession>
<organism evidence="2 3">
    <name type="scientific">Streptomyces chengmaiensis</name>
    <dbReference type="NCBI Taxonomy" id="3040919"/>
    <lineage>
        <taxon>Bacteria</taxon>
        <taxon>Bacillati</taxon>
        <taxon>Actinomycetota</taxon>
        <taxon>Actinomycetes</taxon>
        <taxon>Kitasatosporales</taxon>
        <taxon>Streptomycetaceae</taxon>
        <taxon>Streptomyces</taxon>
    </lineage>
</organism>